<evidence type="ECO:0000256" key="5">
    <source>
        <dbReference type="ARBA" id="ARBA00022660"/>
    </source>
</evidence>
<evidence type="ECO:0000256" key="9">
    <source>
        <dbReference type="ARBA" id="ARBA00022989"/>
    </source>
</evidence>
<keyword evidence="9 14" id="KW-1133">Transmembrane helix</keyword>
<organism evidence="15">
    <name type="scientific">Diabrotica virgifera virgifera</name>
    <name type="common">western corn rootworm</name>
    <dbReference type="NCBI Taxonomy" id="50390"/>
    <lineage>
        <taxon>Eukaryota</taxon>
        <taxon>Metazoa</taxon>
        <taxon>Ecdysozoa</taxon>
        <taxon>Arthropoda</taxon>
        <taxon>Hexapoda</taxon>
        <taxon>Insecta</taxon>
        <taxon>Pterygota</taxon>
        <taxon>Neoptera</taxon>
        <taxon>Endopterygota</taxon>
        <taxon>Coleoptera</taxon>
        <taxon>Polyphaga</taxon>
        <taxon>Cucujiformia</taxon>
        <taxon>Chrysomeloidea</taxon>
        <taxon>Chrysomelidae</taxon>
        <taxon>Galerucinae</taxon>
        <taxon>Diabroticina</taxon>
        <taxon>Diabroticites</taxon>
        <taxon>Diabrotica</taxon>
    </lineage>
</organism>
<name>A0A6P7F7D8_DIAVI</name>
<evidence type="ECO:0000256" key="3">
    <source>
        <dbReference type="ARBA" id="ARBA00018681"/>
    </source>
</evidence>
<keyword evidence="10" id="KW-0496">Mitochondrion</keyword>
<keyword evidence="4" id="KW-0813">Transport</keyword>
<dbReference type="InterPro" id="IPR009866">
    <property type="entry name" value="NADH_UbQ_OxRdtase_NDUFB4_su"/>
</dbReference>
<keyword evidence="5" id="KW-0679">Respiratory chain</keyword>
<comment type="similarity">
    <text evidence="2">Belongs to the complex I NDUFB4 subunit family.</text>
</comment>
<dbReference type="PANTHER" id="PTHR15469">
    <property type="entry name" value="NADH-UBIQUINONE OXIDOREDUCTASE B15 SUBUNIT"/>
    <property type="match status" value="1"/>
</dbReference>
<evidence type="ECO:0000256" key="12">
    <source>
        <dbReference type="ARBA" id="ARBA00030212"/>
    </source>
</evidence>
<evidence type="ECO:0000313" key="15">
    <source>
        <dbReference type="RefSeq" id="XP_028130757.1"/>
    </source>
</evidence>
<evidence type="ECO:0000256" key="8">
    <source>
        <dbReference type="ARBA" id="ARBA00022982"/>
    </source>
</evidence>
<feature type="transmembrane region" description="Helical" evidence="14">
    <location>
        <begin position="71"/>
        <end position="89"/>
    </location>
</feature>
<evidence type="ECO:0000256" key="6">
    <source>
        <dbReference type="ARBA" id="ARBA00022692"/>
    </source>
</evidence>
<dbReference type="InParanoid" id="A0A6P7F7D8"/>
<evidence type="ECO:0000256" key="11">
    <source>
        <dbReference type="ARBA" id="ARBA00023136"/>
    </source>
</evidence>
<comment type="subcellular location">
    <subcellularLocation>
        <location evidence="1">Mitochondrion inner membrane</location>
        <topology evidence="1">Single-pass membrane protein</topology>
    </subcellularLocation>
</comment>
<keyword evidence="6 14" id="KW-0812">Transmembrane</keyword>
<proteinExistence type="inferred from homology"/>
<evidence type="ECO:0000256" key="2">
    <source>
        <dbReference type="ARBA" id="ARBA00007260"/>
    </source>
</evidence>
<evidence type="ECO:0000256" key="10">
    <source>
        <dbReference type="ARBA" id="ARBA00023128"/>
    </source>
</evidence>
<evidence type="ECO:0000256" key="13">
    <source>
        <dbReference type="ARBA" id="ARBA00030987"/>
    </source>
</evidence>
<evidence type="ECO:0000256" key="7">
    <source>
        <dbReference type="ARBA" id="ARBA00022792"/>
    </source>
</evidence>
<dbReference type="FunCoup" id="A0A6P7F7D8">
    <property type="interactions" value="270"/>
</dbReference>
<protein>
    <recommendedName>
        <fullName evidence="3">NADH dehydrogenase [ubiquinone] 1 beta subcomplex subunit 4</fullName>
    </recommendedName>
    <alternativeName>
        <fullName evidence="12">Complex I-B15</fullName>
    </alternativeName>
    <alternativeName>
        <fullName evidence="13">NADH-ubiquinone oxidoreductase B15 subunit</fullName>
    </alternativeName>
</protein>
<sequence>MESDEDCVKREILLEKARRRQQLREHFLKMKTNPFKHLLGEGGTVMDPAIMRYQAMQISGYDSFRPSWKTGTSAILWFVAPFCLYWYAVHTSKHNEEEKIRRGEVAYKDRRAKFV</sequence>
<dbReference type="RefSeq" id="XP_028130757.1">
    <property type="nucleotide sequence ID" value="XM_028274956.1"/>
</dbReference>
<evidence type="ECO:0000256" key="4">
    <source>
        <dbReference type="ARBA" id="ARBA00022448"/>
    </source>
</evidence>
<dbReference type="AlphaFoldDB" id="A0A6P7F7D8"/>
<keyword evidence="8" id="KW-0249">Electron transport</keyword>
<evidence type="ECO:0000256" key="14">
    <source>
        <dbReference type="SAM" id="Phobius"/>
    </source>
</evidence>
<keyword evidence="7" id="KW-0999">Mitochondrion inner membrane</keyword>
<dbReference type="Pfam" id="PF07225">
    <property type="entry name" value="NDUF_B4"/>
    <property type="match status" value="1"/>
</dbReference>
<reference evidence="15" key="1">
    <citation type="submission" date="2025-08" db="UniProtKB">
        <authorList>
            <consortium name="RefSeq"/>
        </authorList>
    </citation>
    <scope>IDENTIFICATION</scope>
    <source>
        <tissue evidence="15">Whole insect</tissue>
    </source>
</reference>
<keyword evidence="11 14" id="KW-0472">Membrane</keyword>
<evidence type="ECO:0000256" key="1">
    <source>
        <dbReference type="ARBA" id="ARBA00004434"/>
    </source>
</evidence>
<gene>
    <name evidence="15" type="primary">LOC114326561</name>
</gene>
<accession>A0A6P7F7D8</accession>
<dbReference type="GO" id="GO:0005743">
    <property type="term" value="C:mitochondrial inner membrane"/>
    <property type="evidence" value="ECO:0007669"/>
    <property type="project" value="UniProtKB-SubCell"/>
</dbReference>
<dbReference type="PANTHER" id="PTHR15469:SF0">
    <property type="entry name" value="NADH DEHYDROGENASE [UBIQUINONE] 1 BETA SUBCOMPLEX SUBUNIT 4"/>
    <property type="match status" value="1"/>
</dbReference>